<dbReference type="GO" id="GO:0015562">
    <property type="term" value="F:efflux transmembrane transporter activity"/>
    <property type="evidence" value="ECO:0007669"/>
    <property type="project" value="InterPro"/>
</dbReference>
<comment type="subcellular location">
    <subcellularLocation>
        <location evidence="2">Cell membrane</location>
        <topology evidence="2">Lipid-anchor</topology>
    </subcellularLocation>
</comment>
<dbReference type="PROSITE" id="PS51257">
    <property type="entry name" value="PROKAR_LIPOPROTEIN"/>
    <property type="match status" value="1"/>
</dbReference>
<dbReference type="SUPFAM" id="SSF56954">
    <property type="entry name" value="Outer membrane efflux proteins (OEP)"/>
    <property type="match status" value="1"/>
</dbReference>
<keyword evidence="2" id="KW-0812">Transmembrane</keyword>
<dbReference type="NCBIfam" id="TIGR01845">
    <property type="entry name" value="outer_NodT"/>
    <property type="match status" value="1"/>
</dbReference>
<reference evidence="3" key="1">
    <citation type="submission" date="2015-11" db="EMBL/GenBank/DDBJ databases">
        <authorList>
            <person name="Zhang Y."/>
            <person name="Guo Z."/>
        </authorList>
    </citation>
    <scope>NUCLEOTIDE SEQUENCE</scope>
    <source>
        <strain evidence="3">BN30871</strain>
    </source>
</reference>
<keyword evidence="2" id="KW-0564">Palmitate</keyword>
<keyword evidence="2" id="KW-0472">Membrane</keyword>
<dbReference type="Gene3D" id="2.20.200.10">
    <property type="entry name" value="Outer membrane efflux proteins (OEP)"/>
    <property type="match status" value="1"/>
</dbReference>
<organism evidence="3">
    <name type="scientific">Sulfurovum sp. enrichment culture clone C5</name>
    <dbReference type="NCBI Taxonomy" id="497650"/>
    <lineage>
        <taxon>Bacteria</taxon>
        <taxon>Pseudomonadati</taxon>
        <taxon>Campylobacterota</taxon>
        <taxon>Epsilonproteobacteria</taxon>
        <taxon>Campylobacterales</taxon>
        <taxon>Sulfurovaceae</taxon>
        <taxon>Sulfurovum</taxon>
        <taxon>environmental samples</taxon>
    </lineage>
</organism>
<dbReference type="InterPro" id="IPR010131">
    <property type="entry name" value="MdtP/NodT-like"/>
</dbReference>
<dbReference type="PANTHER" id="PTHR30203">
    <property type="entry name" value="OUTER MEMBRANE CATION EFFLUX PROTEIN"/>
    <property type="match status" value="1"/>
</dbReference>
<evidence type="ECO:0000256" key="2">
    <source>
        <dbReference type="RuleBase" id="RU362097"/>
    </source>
</evidence>
<protein>
    <submittedName>
        <fullName evidence="3">Efflux transporter, outer membrane factor lipoprotein, NodT family</fullName>
    </submittedName>
</protein>
<keyword evidence="2 3" id="KW-0449">Lipoprotein</keyword>
<comment type="similarity">
    <text evidence="1 2">Belongs to the outer membrane factor (OMF) (TC 1.B.17) family.</text>
</comment>
<proteinExistence type="inferred from homology"/>
<name>A0A0S4XPQ5_9BACT</name>
<accession>A0A0S4XPQ5</accession>
<dbReference type="InterPro" id="IPR003423">
    <property type="entry name" value="OMP_efflux"/>
</dbReference>
<dbReference type="AlphaFoldDB" id="A0A0S4XPQ5"/>
<dbReference type="Gene3D" id="1.20.1600.10">
    <property type="entry name" value="Outer membrane efflux proteins (OEP)"/>
    <property type="match status" value="1"/>
</dbReference>
<evidence type="ECO:0000256" key="1">
    <source>
        <dbReference type="ARBA" id="ARBA00007613"/>
    </source>
</evidence>
<dbReference type="EMBL" id="FAXN01000059">
    <property type="protein sequence ID" value="CUV66062.1"/>
    <property type="molecule type" value="Genomic_DNA"/>
</dbReference>
<sequence>MEKVFLKRHTIWLFIMPILLLSGCATHRATIPKLDLNLSSSFNHIDTTYTISDDIQWWRNFNDPILIALIEKGLKSNHDIQIAMSHIKAARANYDVASSRILPTLDIQTSTSTIHTGLPEQVKQGLPDMRIYQGGINLAWEIDIGGGIHAAANAAESDAMSAKSSAAGVRLLIASEIARQYFILRGAEKRLHLLEELVKTQHESTRLISRRFEQGQSSRFELTIAEAQASALEAQIPSLQTLVAISQTHIALLIGENPSVAPVSANPEYIWPQSQLIGTGQPSDLLRRRPDLMAAEEHYGAESLRSKEAKSQTWPKLFINALIGSEDLRINGLNLAPVSFSNVAMAFVMPILNAGRIQAGIDIQSARENEALLIWQKSVIVAVKEVEDSLSVQSEELKRGILLKAVVNSRYQSLRMAQSLYREGQIDKLALLDIRRLVLTSEIALMDNETHRLLADVQLYKALGGGWNPSQNSLKVESNSTKVLL</sequence>
<dbReference type="GO" id="GO:0005886">
    <property type="term" value="C:plasma membrane"/>
    <property type="evidence" value="ECO:0007669"/>
    <property type="project" value="UniProtKB-SubCell"/>
</dbReference>
<evidence type="ECO:0000313" key="3">
    <source>
        <dbReference type="EMBL" id="CUV66062.1"/>
    </source>
</evidence>
<keyword evidence="2" id="KW-1134">Transmembrane beta strand</keyword>
<gene>
    <name evidence="3" type="ORF">BN3087_570034</name>
</gene>
<dbReference type="Pfam" id="PF02321">
    <property type="entry name" value="OEP"/>
    <property type="match status" value="2"/>
</dbReference>